<evidence type="ECO:0000256" key="4">
    <source>
        <dbReference type="ARBA" id="ARBA00022989"/>
    </source>
</evidence>
<comment type="subcellular location">
    <subcellularLocation>
        <location evidence="1">Membrane</location>
        <topology evidence="1">Multi-pass membrane protein</topology>
    </subcellularLocation>
</comment>
<dbReference type="PANTHER" id="PTHR11453:SF130">
    <property type="entry name" value="BORON TRANSPORTER 1"/>
    <property type="match status" value="1"/>
</dbReference>
<feature type="transmembrane region" description="Helical" evidence="7">
    <location>
        <begin position="6"/>
        <end position="25"/>
    </location>
</feature>
<accession>A0A6A3CC95</accession>
<feature type="transmembrane region" description="Helical" evidence="7">
    <location>
        <begin position="244"/>
        <end position="270"/>
    </location>
</feature>
<dbReference type="InterPro" id="IPR011531">
    <property type="entry name" value="HCO3_transpt-like_TM_dom"/>
</dbReference>
<evidence type="ECO:0000313" key="10">
    <source>
        <dbReference type="Proteomes" id="UP000436088"/>
    </source>
</evidence>
<feature type="domain" description="Bicarbonate transporter-like transmembrane" evidence="8">
    <location>
        <begin position="150"/>
        <end position="292"/>
    </location>
</feature>
<evidence type="ECO:0000256" key="7">
    <source>
        <dbReference type="SAM" id="Phobius"/>
    </source>
</evidence>
<evidence type="ECO:0000256" key="1">
    <source>
        <dbReference type="ARBA" id="ARBA00004141"/>
    </source>
</evidence>
<comment type="similarity">
    <text evidence="2">Belongs to the anion exchanger (TC 2.A.31.3) family.</text>
</comment>
<dbReference type="InterPro" id="IPR003020">
    <property type="entry name" value="HCO3_transpt_euk"/>
</dbReference>
<feature type="region of interest" description="Disordered" evidence="6">
    <location>
        <begin position="337"/>
        <end position="409"/>
    </location>
</feature>
<dbReference type="Proteomes" id="UP000436088">
    <property type="component" value="Unassembled WGS sequence"/>
</dbReference>
<reference evidence="9" key="1">
    <citation type="submission" date="2019-09" db="EMBL/GenBank/DDBJ databases">
        <title>Draft genome information of white flower Hibiscus syriacus.</title>
        <authorList>
            <person name="Kim Y.-M."/>
        </authorList>
    </citation>
    <scope>NUCLEOTIDE SEQUENCE [LARGE SCALE GENOMIC DNA]</scope>
    <source>
        <strain evidence="9">YM2019G1</strain>
    </source>
</reference>
<dbReference type="Pfam" id="PF00955">
    <property type="entry name" value="HCO3_cotransp"/>
    <property type="match status" value="2"/>
</dbReference>
<evidence type="ECO:0000259" key="8">
    <source>
        <dbReference type="Pfam" id="PF00955"/>
    </source>
</evidence>
<dbReference type="GO" id="GO:0005886">
    <property type="term" value="C:plasma membrane"/>
    <property type="evidence" value="ECO:0007669"/>
    <property type="project" value="TreeGrafter"/>
</dbReference>
<feature type="compositionally biased region" description="Polar residues" evidence="6">
    <location>
        <begin position="340"/>
        <end position="349"/>
    </location>
</feature>
<dbReference type="GO" id="GO:0046715">
    <property type="term" value="F:active borate transmembrane transporter activity"/>
    <property type="evidence" value="ECO:0007669"/>
    <property type="project" value="TreeGrafter"/>
</dbReference>
<evidence type="ECO:0000313" key="9">
    <source>
        <dbReference type="EMBL" id="KAE8726813.1"/>
    </source>
</evidence>
<sequence>MLNVPVVYIIGAFIPATMIAVLYYFDHSVASQLAQQKEFNLRKPSCYHYDLLLLGFLTLLCGLIGIPPANGVIPQSPMHTKSLATLKHQLLRNRLVATARNSIRKNASLGQLYGNMQEAYQQMQTPLVHQEPAARTLFDIEKEIDDLLPVEVKEQRLSNLLQSTMVGGCVAAMPILKMIPTSVLWGYFAFMAIESLPGNQFWERILLLFTAPSRRYKVLEQQHATFVETVPFKTIAMFTIFQTAYLLVCFGLTWVPIAGVMFPLMIMLLVPVRQYILPKFFKGAHLYDLDAAEYEEAPALPYNLATETELGHGASHAGDSEILDEVITRSRGEFRHTCSPKITSSTATPENDPRSRQSPCLSCHSPRLSELRGERSPGANGKGSQTHSPRTGELKPSNLGRSPLNPGSC</sequence>
<keyword evidence="4 7" id="KW-1133">Transmembrane helix</keyword>
<dbReference type="AlphaFoldDB" id="A0A6A3CC95"/>
<proteinExistence type="inferred from homology"/>
<dbReference type="GO" id="GO:0050801">
    <property type="term" value="P:monoatomic ion homeostasis"/>
    <property type="evidence" value="ECO:0007669"/>
    <property type="project" value="TreeGrafter"/>
</dbReference>
<organism evidence="9 10">
    <name type="scientific">Hibiscus syriacus</name>
    <name type="common">Rose of Sharon</name>
    <dbReference type="NCBI Taxonomy" id="106335"/>
    <lineage>
        <taxon>Eukaryota</taxon>
        <taxon>Viridiplantae</taxon>
        <taxon>Streptophyta</taxon>
        <taxon>Embryophyta</taxon>
        <taxon>Tracheophyta</taxon>
        <taxon>Spermatophyta</taxon>
        <taxon>Magnoliopsida</taxon>
        <taxon>eudicotyledons</taxon>
        <taxon>Gunneridae</taxon>
        <taxon>Pentapetalae</taxon>
        <taxon>rosids</taxon>
        <taxon>malvids</taxon>
        <taxon>Malvales</taxon>
        <taxon>Malvaceae</taxon>
        <taxon>Malvoideae</taxon>
        <taxon>Hibiscus</taxon>
    </lineage>
</organism>
<gene>
    <name evidence="9" type="ORF">F3Y22_tig00006146pilonHSYRG00008</name>
</gene>
<evidence type="ECO:0000256" key="2">
    <source>
        <dbReference type="ARBA" id="ARBA00006262"/>
    </source>
</evidence>
<dbReference type="GO" id="GO:0006820">
    <property type="term" value="P:monoatomic anion transport"/>
    <property type="evidence" value="ECO:0007669"/>
    <property type="project" value="InterPro"/>
</dbReference>
<keyword evidence="3 7" id="KW-0812">Transmembrane</keyword>
<name>A0A6A3CC95_HIBSY</name>
<evidence type="ECO:0000256" key="5">
    <source>
        <dbReference type="ARBA" id="ARBA00023136"/>
    </source>
</evidence>
<dbReference type="GO" id="GO:0005452">
    <property type="term" value="F:solute:inorganic anion antiporter activity"/>
    <property type="evidence" value="ECO:0007669"/>
    <property type="project" value="InterPro"/>
</dbReference>
<dbReference type="EMBL" id="VEPZ02000331">
    <property type="protein sequence ID" value="KAE8726813.1"/>
    <property type="molecule type" value="Genomic_DNA"/>
</dbReference>
<keyword evidence="5 7" id="KW-0472">Membrane</keyword>
<feature type="domain" description="Bicarbonate transporter-like transmembrane" evidence="8">
    <location>
        <begin position="4"/>
        <end position="87"/>
    </location>
</feature>
<protein>
    <submittedName>
        <fullName evidence="9">Boron transporter 3</fullName>
    </submittedName>
</protein>
<keyword evidence="10" id="KW-1185">Reference proteome</keyword>
<evidence type="ECO:0000256" key="3">
    <source>
        <dbReference type="ARBA" id="ARBA00022692"/>
    </source>
</evidence>
<feature type="transmembrane region" description="Helical" evidence="7">
    <location>
        <begin position="46"/>
        <end position="66"/>
    </location>
</feature>
<dbReference type="PANTHER" id="PTHR11453">
    <property type="entry name" value="ANION EXCHANGE PROTEIN"/>
    <property type="match status" value="1"/>
</dbReference>
<comment type="caution">
    <text evidence="9">The sequence shown here is derived from an EMBL/GenBank/DDBJ whole genome shotgun (WGS) entry which is preliminary data.</text>
</comment>
<evidence type="ECO:0000256" key="6">
    <source>
        <dbReference type="SAM" id="MobiDB-lite"/>
    </source>
</evidence>